<feature type="domain" description="Putative sensor" evidence="12">
    <location>
        <begin position="14"/>
        <end position="194"/>
    </location>
</feature>
<dbReference type="Gene3D" id="3.30.565.10">
    <property type="entry name" value="Histidine kinase-like ATPase, C-terminal domain"/>
    <property type="match status" value="1"/>
</dbReference>
<dbReference type="InterPro" id="IPR050482">
    <property type="entry name" value="Sensor_HK_TwoCompSys"/>
</dbReference>
<dbReference type="GO" id="GO:0016301">
    <property type="term" value="F:kinase activity"/>
    <property type="evidence" value="ECO:0007669"/>
    <property type="project" value="UniProtKB-KW"/>
</dbReference>
<accession>A0ABV7WED1</accession>
<keyword evidence="9" id="KW-1133">Transmembrane helix</keyword>
<sequence>MTTLLRRLGRDTLYVLVSFPLAVLSFTVVLAGLATSLGLLVTLLGIPLAVLTLLVARGLAVVERARLRLLDGADPAPAGHRRPTVGGWRGLLQRLRDPQSWLDVLHALVAFPMAVLTFVVVVTWWSVALFGLTYWVWVRVLPPDEGEGLAWLLGFDQPWAETVLTTLVGVVFALTLPAVVRGCAAVQSGLARLLVANPALAGLRREVSTLTASRAAVVEAGTTTLRRLERDLHDGPQQRLVRLQMDLAAARRRMGDDPAAADLLVEEAEVQVQETLSELRALSRGIAPPVLTDRGLPAALASLAGRCTVQVTLDVALPDGTRLPDAVEEAAYFVVSEALTNVAKHSGARTCTVHLWRDGTGQEPQLHVAVEDDGVGGAHPAKGHGLAGLRDRVGGLGGTLDVQDCPGGGTRLEAVLPCA</sequence>
<keyword evidence="7" id="KW-0067">ATP-binding</keyword>
<comment type="catalytic activity">
    <reaction evidence="1">
        <text>ATP + protein L-histidine = ADP + protein N-phospho-L-histidine.</text>
        <dbReference type="EC" id="2.7.13.3"/>
    </reaction>
</comment>
<keyword evidence="5" id="KW-0547">Nucleotide-binding</keyword>
<feature type="transmembrane region" description="Helical" evidence="9">
    <location>
        <begin position="39"/>
        <end position="60"/>
    </location>
</feature>
<evidence type="ECO:0000313" key="13">
    <source>
        <dbReference type="EMBL" id="MFC3687267.1"/>
    </source>
</evidence>
<evidence type="ECO:0000256" key="2">
    <source>
        <dbReference type="ARBA" id="ARBA00012438"/>
    </source>
</evidence>
<feature type="transmembrane region" description="Helical" evidence="9">
    <location>
        <begin position="12"/>
        <end position="33"/>
    </location>
</feature>
<dbReference type="Pfam" id="PF02518">
    <property type="entry name" value="HATPase_c"/>
    <property type="match status" value="1"/>
</dbReference>
<feature type="transmembrane region" description="Helical" evidence="9">
    <location>
        <begin position="104"/>
        <end position="137"/>
    </location>
</feature>
<dbReference type="InterPro" id="IPR036890">
    <property type="entry name" value="HATPase_C_sf"/>
</dbReference>
<gene>
    <name evidence="13" type="ORF">ACFOLH_02800</name>
</gene>
<dbReference type="InterPro" id="IPR011712">
    <property type="entry name" value="Sig_transdc_His_kin_sub3_dim/P"/>
</dbReference>
<feature type="domain" description="Signal transduction histidine kinase subgroup 3 dimerisation and phosphoacceptor" evidence="11">
    <location>
        <begin position="226"/>
        <end position="290"/>
    </location>
</feature>
<evidence type="ECO:0000256" key="7">
    <source>
        <dbReference type="ARBA" id="ARBA00022840"/>
    </source>
</evidence>
<evidence type="ECO:0000256" key="1">
    <source>
        <dbReference type="ARBA" id="ARBA00000085"/>
    </source>
</evidence>
<feature type="transmembrane region" description="Helical" evidence="9">
    <location>
        <begin position="157"/>
        <end position="180"/>
    </location>
</feature>
<evidence type="ECO:0000259" key="12">
    <source>
        <dbReference type="Pfam" id="PF13796"/>
    </source>
</evidence>
<dbReference type="Pfam" id="PF13796">
    <property type="entry name" value="Sensor"/>
    <property type="match status" value="1"/>
</dbReference>
<keyword evidence="6 13" id="KW-0418">Kinase</keyword>
<evidence type="ECO:0000259" key="10">
    <source>
        <dbReference type="Pfam" id="PF02518"/>
    </source>
</evidence>
<organism evidence="13 14">
    <name type="scientific">Aquipuribacter hungaricus</name>
    <dbReference type="NCBI Taxonomy" id="545624"/>
    <lineage>
        <taxon>Bacteria</taxon>
        <taxon>Bacillati</taxon>
        <taxon>Actinomycetota</taxon>
        <taxon>Actinomycetes</taxon>
        <taxon>Micrococcales</taxon>
        <taxon>Intrasporangiaceae</taxon>
        <taxon>Aquipuribacter</taxon>
    </lineage>
</organism>
<dbReference type="PANTHER" id="PTHR24421">
    <property type="entry name" value="NITRATE/NITRITE SENSOR PROTEIN NARX-RELATED"/>
    <property type="match status" value="1"/>
</dbReference>
<evidence type="ECO:0000259" key="11">
    <source>
        <dbReference type="Pfam" id="PF07730"/>
    </source>
</evidence>
<comment type="caution">
    <text evidence="13">The sequence shown here is derived from an EMBL/GenBank/DDBJ whole genome shotgun (WGS) entry which is preliminary data.</text>
</comment>
<evidence type="ECO:0000256" key="8">
    <source>
        <dbReference type="ARBA" id="ARBA00023012"/>
    </source>
</evidence>
<keyword evidence="14" id="KW-1185">Reference proteome</keyword>
<name>A0ABV7WED1_9MICO</name>
<evidence type="ECO:0000256" key="4">
    <source>
        <dbReference type="ARBA" id="ARBA00022679"/>
    </source>
</evidence>
<keyword evidence="4" id="KW-0808">Transferase</keyword>
<dbReference type="CDD" id="cd16917">
    <property type="entry name" value="HATPase_UhpB-NarQ-NarX-like"/>
    <property type="match status" value="1"/>
</dbReference>
<keyword evidence="8" id="KW-0902">Two-component regulatory system</keyword>
<keyword evidence="3" id="KW-0597">Phosphoprotein</keyword>
<dbReference type="PANTHER" id="PTHR24421:SF10">
    <property type="entry name" value="NITRATE_NITRITE SENSOR PROTEIN NARQ"/>
    <property type="match status" value="1"/>
</dbReference>
<proteinExistence type="predicted"/>
<evidence type="ECO:0000313" key="14">
    <source>
        <dbReference type="Proteomes" id="UP001595685"/>
    </source>
</evidence>
<reference evidence="14" key="1">
    <citation type="journal article" date="2019" name="Int. J. Syst. Evol. Microbiol.">
        <title>The Global Catalogue of Microorganisms (GCM) 10K type strain sequencing project: providing services to taxonomists for standard genome sequencing and annotation.</title>
        <authorList>
            <consortium name="The Broad Institute Genomics Platform"/>
            <consortium name="The Broad Institute Genome Sequencing Center for Infectious Disease"/>
            <person name="Wu L."/>
            <person name="Ma J."/>
        </authorList>
    </citation>
    <scope>NUCLEOTIDE SEQUENCE [LARGE SCALE GENOMIC DNA]</scope>
    <source>
        <strain evidence="14">NCAIM B.02333</strain>
    </source>
</reference>
<dbReference type="RefSeq" id="WP_340288673.1">
    <property type="nucleotide sequence ID" value="NZ_JBBEOI010000003.1"/>
</dbReference>
<dbReference type="SUPFAM" id="SSF55874">
    <property type="entry name" value="ATPase domain of HSP90 chaperone/DNA topoisomerase II/histidine kinase"/>
    <property type="match status" value="1"/>
</dbReference>
<feature type="domain" description="Histidine kinase/HSP90-like ATPase" evidence="10">
    <location>
        <begin position="328"/>
        <end position="417"/>
    </location>
</feature>
<keyword evidence="9" id="KW-0812">Transmembrane</keyword>
<protein>
    <recommendedName>
        <fullName evidence="2">histidine kinase</fullName>
        <ecNumber evidence="2">2.7.13.3</ecNumber>
    </recommendedName>
</protein>
<dbReference type="InterPro" id="IPR025828">
    <property type="entry name" value="Put_sensor_dom"/>
</dbReference>
<dbReference type="Proteomes" id="UP001595685">
    <property type="component" value="Unassembled WGS sequence"/>
</dbReference>
<evidence type="ECO:0000256" key="9">
    <source>
        <dbReference type="SAM" id="Phobius"/>
    </source>
</evidence>
<dbReference type="EMBL" id="JBHRWW010000001">
    <property type="protein sequence ID" value="MFC3687267.1"/>
    <property type="molecule type" value="Genomic_DNA"/>
</dbReference>
<evidence type="ECO:0000256" key="5">
    <source>
        <dbReference type="ARBA" id="ARBA00022741"/>
    </source>
</evidence>
<keyword evidence="9" id="KW-0472">Membrane</keyword>
<dbReference type="InterPro" id="IPR003594">
    <property type="entry name" value="HATPase_dom"/>
</dbReference>
<evidence type="ECO:0000256" key="3">
    <source>
        <dbReference type="ARBA" id="ARBA00022553"/>
    </source>
</evidence>
<evidence type="ECO:0000256" key="6">
    <source>
        <dbReference type="ARBA" id="ARBA00022777"/>
    </source>
</evidence>
<dbReference type="EC" id="2.7.13.3" evidence="2"/>
<dbReference type="Gene3D" id="1.20.5.1930">
    <property type="match status" value="1"/>
</dbReference>
<dbReference type="Pfam" id="PF07730">
    <property type="entry name" value="HisKA_3"/>
    <property type="match status" value="1"/>
</dbReference>